<name>A0ABQ5EHF7_9ASTR</name>
<evidence type="ECO:0000313" key="2">
    <source>
        <dbReference type="Proteomes" id="UP001151760"/>
    </source>
</evidence>
<reference evidence="1" key="2">
    <citation type="submission" date="2022-01" db="EMBL/GenBank/DDBJ databases">
        <authorList>
            <person name="Yamashiro T."/>
            <person name="Shiraishi A."/>
            <person name="Satake H."/>
            <person name="Nakayama K."/>
        </authorList>
    </citation>
    <scope>NUCLEOTIDE SEQUENCE</scope>
</reference>
<organism evidence="1 2">
    <name type="scientific">Tanacetum coccineum</name>
    <dbReference type="NCBI Taxonomy" id="301880"/>
    <lineage>
        <taxon>Eukaryota</taxon>
        <taxon>Viridiplantae</taxon>
        <taxon>Streptophyta</taxon>
        <taxon>Embryophyta</taxon>
        <taxon>Tracheophyta</taxon>
        <taxon>Spermatophyta</taxon>
        <taxon>Magnoliopsida</taxon>
        <taxon>eudicotyledons</taxon>
        <taxon>Gunneridae</taxon>
        <taxon>Pentapetalae</taxon>
        <taxon>asterids</taxon>
        <taxon>campanulids</taxon>
        <taxon>Asterales</taxon>
        <taxon>Asteraceae</taxon>
        <taxon>Asteroideae</taxon>
        <taxon>Anthemideae</taxon>
        <taxon>Anthemidinae</taxon>
        <taxon>Tanacetum</taxon>
    </lineage>
</organism>
<proteinExistence type="predicted"/>
<reference evidence="1" key="1">
    <citation type="journal article" date="2022" name="Int. J. Mol. Sci.">
        <title>Draft Genome of Tanacetum Coccineum: Genomic Comparison of Closely Related Tanacetum-Family Plants.</title>
        <authorList>
            <person name="Yamashiro T."/>
            <person name="Shiraishi A."/>
            <person name="Nakayama K."/>
            <person name="Satake H."/>
        </authorList>
    </citation>
    <scope>NUCLEOTIDE SEQUENCE</scope>
</reference>
<comment type="caution">
    <text evidence="1">The sequence shown here is derived from an EMBL/GenBank/DDBJ whole genome shotgun (WGS) entry which is preliminary data.</text>
</comment>
<keyword evidence="2" id="KW-1185">Reference proteome</keyword>
<gene>
    <name evidence="1" type="ORF">Tco_0976521</name>
</gene>
<protein>
    <submittedName>
        <fullName evidence="1">Uncharacterized protein</fullName>
    </submittedName>
</protein>
<evidence type="ECO:0000313" key="1">
    <source>
        <dbReference type="EMBL" id="GJT50364.1"/>
    </source>
</evidence>
<dbReference type="Proteomes" id="UP001151760">
    <property type="component" value="Unassembled WGS sequence"/>
</dbReference>
<dbReference type="EMBL" id="BQNB010016314">
    <property type="protein sequence ID" value="GJT50364.1"/>
    <property type="molecule type" value="Genomic_DNA"/>
</dbReference>
<accession>A0ABQ5EHF7</accession>
<sequence length="97" mass="9989">MSSTRLSLLGDGGGNGGCEATCGDVGMSLIFFLQIGFTLILATFDGLDVGLLEDVIGEDDCNDDDCDEEMSLSIEDNEVSLVDGVLEGAFGALGDDS</sequence>